<name>A0ACB8XSX1_ARCLA</name>
<evidence type="ECO:0000313" key="1">
    <source>
        <dbReference type="EMBL" id="KAI3673220.1"/>
    </source>
</evidence>
<evidence type="ECO:0000313" key="2">
    <source>
        <dbReference type="Proteomes" id="UP001055879"/>
    </source>
</evidence>
<reference evidence="1 2" key="2">
    <citation type="journal article" date="2022" name="Mol. Ecol. Resour.">
        <title>The genomes of chicory, endive, great burdock and yacon provide insights into Asteraceae paleo-polyploidization history and plant inulin production.</title>
        <authorList>
            <person name="Fan W."/>
            <person name="Wang S."/>
            <person name="Wang H."/>
            <person name="Wang A."/>
            <person name="Jiang F."/>
            <person name="Liu H."/>
            <person name="Zhao H."/>
            <person name="Xu D."/>
            <person name="Zhang Y."/>
        </authorList>
    </citation>
    <scope>NUCLEOTIDE SEQUENCE [LARGE SCALE GENOMIC DNA]</scope>
    <source>
        <strain evidence="2">cv. Niubang</strain>
    </source>
</reference>
<keyword evidence="2" id="KW-1185">Reference proteome</keyword>
<sequence length="158" mass="16726">MSLAQPWTITNVAPSSTYPSITTSAPGPSPVLASPCHLTHTSFTPSISSHFSSTATGLTSPTVVSTPSPVSKIYDYVDDPPSYSTTSTSSSTSPIQDATPTLPSSPDCEISLSIHLNSPLLRLLRFLPCLLLQQVLVIFIPCLPGLRLGSPNQKQFLT</sequence>
<reference evidence="2" key="1">
    <citation type="journal article" date="2022" name="Mol. Ecol. Resour.">
        <title>The genomes of chicory, endive, great burdock and yacon provide insights into Asteraceae palaeo-polyploidization history and plant inulin production.</title>
        <authorList>
            <person name="Fan W."/>
            <person name="Wang S."/>
            <person name="Wang H."/>
            <person name="Wang A."/>
            <person name="Jiang F."/>
            <person name="Liu H."/>
            <person name="Zhao H."/>
            <person name="Xu D."/>
            <person name="Zhang Y."/>
        </authorList>
    </citation>
    <scope>NUCLEOTIDE SEQUENCE [LARGE SCALE GENOMIC DNA]</scope>
    <source>
        <strain evidence="2">cv. Niubang</strain>
    </source>
</reference>
<comment type="caution">
    <text evidence="1">The sequence shown here is derived from an EMBL/GenBank/DDBJ whole genome shotgun (WGS) entry which is preliminary data.</text>
</comment>
<accession>A0ACB8XSX1</accession>
<dbReference type="EMBL" id="CM042061">
    <property type="protein sequence ID" value="KAI3673220.1"/>
    <property type="molecule type" value="Genomic_DNA"/>
</dbReference>
<proteinExistence type="predicted"/>
<protein>
    <submittedName>
        <fullName evidence="1">Uncharacterized protein</fullName>
    </submittedName>
</protein>
<gene>
    <name evidence="1" type="ORF">L6452_39336</name>
</gene>
<organism evidence="1 2">
    <name type="scientific">Arctium lappa</name>
    <name type="common">Greater burdock</name>
    <name type="synonym">Lappa major</name>
    <dbReference type="NCBI Taxonomy" id="4217"/>
    <lineage>
        <taxon>Eukaryota</taxon>
        <taxon>Viridiplantae</taxon>
        <taxon>Streptophyta</taxon>
        <taxon>Embryophyta</taxon>
        <taxon>Tracheophyta</taxon>
        <taxon>Spermatophyta</taxon>
        <taxon>Magnoliopsida</taxon>
        <taxon>eudicotyledons</taxon>
        <taxon>Gunneridae</taxon>
        <taxon>Pentapetalae</taxon>
        <taxon>asterids</taxon>
        <taxon>campanulids</taxon>
        <taxon>Asterales</taxon>
        <taxon>Asteraceae</taxon>
        <taxon>Carduoideae</taxon>
        <taxon>Cardueae</taxon>
        <taxon>Arctiinae</taxon>
        <taxon>Arctium</taxon>
    </lineage>
</organism>
<dbReference type="Proteomes" id="UP001055879">
    <property type="component" value="Linkage Group LG15"/>
</dbReference>